<reference evidence="2 3" key="1">
    <citation type="submission" date="2018-10" db="EMBL/GenBank/DDBJ databases">
        <authorList>
            <person name="Li J."/>
        </authorList>
    </citation>
    <scope>NUCLEOTIDE SEQUENCE [LARGE SCALE GENOMIC DNA]</scope>
    <source>
        <strain evidence="2 3">ZD1-4</strain>
    </source>
</reference>
<feature type="domain" description="Sulfatase-modifying factor enzyme-like" evidence="1">
    <location>
        <begin position="275"/>
        <end position="317"/>
    </location>
</feature>
<keyword evidence="3" id="KW-1185">Reference proteome</keyword>
<dbReference type="GO" id="GO:0120147">
    <property type="term" value="F:formylglycine-generating oxidase activity"/>
    <property type="evidence" value="ECO:0007669"/>
    <property type="project" value="TreeGrafter"/>
</dbReference>
<evidence type="ECO:0000313" key="3">
    <source>
        <dbReference type="Proteomes" id="UP000282460"/>
    </source>
</evidence>
<dbReference type="EMBL" id="RCWJ01000002">
    <property type="protein sequence ID" value="RLQ84661.1"/>
    <property type="molecule type" value="Genomic_DNA"/>
</dbReference>
<accession>A0A3L7J5A5</accession>
<dbReference type="InterPro" id="IPR005532">
    <property type="entry name" value="SUMF_dom"/>
</dbReference>
<dbReference type="Gene3D" id="3.90.1580.10">
    <property type="entry name" value="paralog of FGE (formylglycine-generating enzyme)"/>
    <property type="match status" value="1"/>
</dbReference>
<evidence type="ECO:0000259" key="1">
    <source>
        <dbReference type="Pfam" id="PF03781"/>
    </source>
</evidence>
<dbReference type="InterPro" id="IPR051043">
    <property type="entry name" value="Sulfatase_Mod_Factor_Kinase"/>
</dbReference>
<feature type="domain" description="Sulfatase-modifying factor enzyme-like" evidence="1">
    <location>
        <begin position="1"/>
        <end position="230"/>
    </location>
</feature>
<evidence type="ECO:0000313" key="2">
    <source>
        <dbReference type="EMBL" id="RLQ84661.1"/>
    </source>
</evidence>
<dbReference type="InterPro" id="IPR016187">
    <property type="entry name" value="CTDL_fold"/>
</dbReference>
<dbReference type="InterPro" id="IPR042095">
    <property type="entry name" value="SUMF_sf"/>
</dbReference>
<proteinExistence type="predicted"/>
<sequence length="319" mass="34271">MIRIPGGPFLMGSESYYPEEAPVFRATVAAFELDKHPVTNRQFSEFTDATGYVTVAERPLDAAEFPQLSVAERAAGSLAFHPTDGPVDLRNWRAWWAWQPGANWRHPFGPDSDISDRGKHPVVQVCFADAAAYARWAGKRLPTEVEWERAARGGVDGRDFAWGDELSPNGQLLANTWQGSFPYRNTGASGWVGTSPVGSFPANEFGLVDMIGNVWEWTSTAFTTDHQAQRAATANLLGASTQPSAGAGCGDGCMCGPSDSGKSGLSLGSAPNPAVSRVTKGGSHLCAPEYCQRYRPAARSPQTEDSATTHLGFRCARDA</sequence>
<protein>
    <submittedName>
        <fullName evidence="2">Formylglycine-generating enzyme family protein</fullName>
    </submittedName>
</protein>
<dbReference type="Pfam" id="PF03781">
    <property type="entry name" value="FGE-sulfatase"/>
    <property type="match status" value="2"/>
</dbReference>
<dbReference type="PANTHER" id="PTHR23150">
    <property type="entry name" value="SULFATASE MODIFYING FACTOR 1, 2"/>
    <property type="match status" value="1"/>
</dbReference>
<comment type="caution">
    <text evidence="2">The sequence shown here is derived from an EMBL/GenBank/DDBJ whole genome shotgun (WGS) entry which is preliminary data.</text>
</comment>
<gene>
    <name evidence="2" type="ORF">D9V28_08400</name>
</gene>
<dbReference type="SUPFAM" id="SSF56436">
    <property type="entry name" value="C-type lectin-like"/>
    <property type="match status" value="1"/>
</dbReference>
<dbReference type="PANTHER" id="PTHR23150:SF19">
    <property type="entry name" value="FORMYLGLYCINE-GENERATING ENZYME"/>
    <property type="match status" value="1"/>
</dbReference>
<dbReference type="Proteomes" id="UP000282460">
    <property type="component" value="Unassembled WGS sequence"/>
</dbReference>
<dbReference type="OrthoDB" id="9768004at2"/>
<dbReference type="AlphaFoldDB" id="A0A3L7J5A5"/>
<organism evidence="2 3">
    <name type="scientific">Mycetocola zhadangensis</name>
    <dbReference type="NCBI Taxonomy" id="1164595"/>
    <lineage>
        <taxon>Bacteria</taxon>
        <taxon>Bacillati</taxon>
        <taxon>Actinomycetota</taxon>
        <taxon>Actinomycetes</taxon>
        <taxon>Micrococcales</taxon>
        <taxon>Microbacteriaceae</taxon>
        <taxon>Mycetocola</taxon>
    </lineage>
</organism>
<name>A0A3L7J5A5_9MICO</name>